<keyword evidence="2" id="KW-0812">Transmembrane</keyword>
<protein>
    <submittedName>
        <fullName evidence="3">Uncharacterized protein</fullName>
    </submittedName>
</protein>
<feature type="region of interest" description="Disordered" evidence="1">
    <location>
        <begin position="128"/>
        <end position="154"/>
    </location>
</feature>
<keyword evidence="2" id="KW-1133">Transmembrane helix</keyword>
<feature type="region of interest" description="Disordered" evidence="1">
    <location>
        <begin position="1"/>
        <end position="57"/>
    </location>
</feature>
<feature type="transmembrane region" description="Helical" evidence="2">
    <location>
        <begin position="92"/>
        <end position="110"/>
    </location>
</feature>
<dbReference type="AlphaFoldDB" id="A0A6C0CE34"/>
<name>A0A6C0CE34_9ZZZZ</name>
<sequence length="154" mass="16629">MQRRRTGGEASYPPLGDYTLVQSAPSTVSSQPALKGGNNGCPSCQTGGGDPRRRGGYYYADQKPSAVSPHVVAQQPVVKGGNDRRRRGGAPVELTAFISALALLGARLLADKNSSFNFFSEGQEERAEPMYQEQVGGRRRRAPAKPVRKARRVI</sequence>
<evidence type="ECO:0000256" key="2">
    <source>
        <dbReference type="SAM" id="Phobius"/>
    </source>
</evidence>
<accession>A0A6C0CE34</accession>
<feature type="compositionally biased region" description="Polar residues" evidence="1">
    <location>
        <begin position="20"/>
        <end position="32"/>
    </location>
</feature>
<dbReference type="EMBL" id="MN739404">
    <property type="protein sequence ID" value="QHT03006.1"/>
    <property type="molecule type" value="Genomic_DNA"/>
</dbReference>
<feature type="compositionally biased region" description="Basic residues" evidence="1">
    <location>
        <begin position="137"/>
        <end position="154"/>
    </location>
</feature>
<evidence type="ECO:0000313" key="3">
    <source>
        <dbReference type="EMBL" id="QHT03006.1"/>
    </source>
</evidence>
<keyword evidence="2" id="KW-0472">Membrane</keyword>
<evidence type="ECO:0000256" key="1">
    <source>
        <dbReference type="SAM" id="MobiDB-lite"/>
    </source>
</evidence>
<reference evidence="3" key="1">
    <citation type="journal article" date="2020" name="Nature">
        <title>Giant virus diversity and host interactions through global metagenomics.</title>
        <authorList>
            <person name="Schulz F."/>
            <person name="Roux S."/>
            <person name="Paez-Espino D."/>
            <person name="Jungbluth S."/>
            <person name="Walsh D.A."/>
            <person name="Denef V.J."/>
            <person name="McMahon K.D."/>
            <person name="Konstantinidis K.T."/>
            <person name="Eloe-Fadrosh E.A."/>
            <person name="Kyrpides N.C."/>
            <person name="Woyke T."/>
        </authorList>
    </citation>
    <scope>NUCLEOTIDE SEQUENCE</scope>
    <source>
        <strain evidence="3">GVMAG-M-3300020727-4</strain>
    </source>
</reference>
<proteinExistence type="predicted"/>
<organism evidence="3">
    <name type="scientific">viral metagenome</name>
    <dbReference type="NCBI Taxonomy" id="1070528"/>
    <lineage>
        <taxon>unclassified sequences</taxon>
        <taxon>metagenomes</taxon>
        <taxon>organismal metagenomes</taxon>
    </lineage>
</organism>